<evidence type="ECO:0000313" key="1">
    <source>
        <dbReference type="EMBL" id="AFN82566.1"/>
    </source>
</evidence>
<dbReference type="HOGENOM" id="CLU_1065700_0_0_1"/>
<gene>
    <name evidence="1" type="ordered locus">EROM_020910</name>
</gene>
<keyword evidence="2" id="KW-1185">Reference proteome</keyword>
<dbReference type="OrthoDB" id="2191642at2759"/>
<dbReference type="Proteomes" id="UP000010094">
    <property type="component" value="Chromosome II"/>
</dbReference>
<accession>I6ZSI3</accession>
<protein>
    <submittedName>
        <fullName evidence="1">Uncharacterized protein</fullName>
    </submittedName>
</protein>
<dbReference type="EMBL" id="CP003519">
    <property type="protein sequence ID" value="AFN82566.1"/>
    <property type="molecule type" value="Genomic_DNA"/>
</dbReference>
<dbReference type="VEuPathDB" id="MicrosporidiaDB:EROM_020910"/>
<sequence>MDFVTPTKQKELRTAFQKLGTTVVVVYGPPGSSKTHSIRRTADALSLTIEYIEDVGVYRGMLPVPNTICLTDLDDYEYLSKHRSRLVKMKNLVIETRTLLSIGKILPDAVIVKFGKVSNRKILKFYNLSEEEALVVDGNLHAVEFCKYSVRNEAISIFHLLGRLFHSKETSVSKACEMANMYGRDRFFGYVMENCSFFMSISDIQRLIEGLSVDDLGGAQLERLVWIIMDSKKSSPKGFFSFRSFRGVSNEHVCNSICMNR</sequence>
<dbReference type="AlphaFoldDB" id="I6ZSI3"/>
<organism evidence="1 2">
    <name type="scientific">Encephalitozoon romaleae (strain SJ-2008)</name>
    <name type="common">Microsporidian parasite</name>
    <dbReference type="NCBI Taxonomy" id="1178016"/>
    <lineage>
        <taxon>Eukaryota</taxon>
        <taxon>Fungi</taxon>
        <taxon>Fungi incertae sedis</taxon>
        <taxon>Microsporidia</taxon>
        <taxon>Unikaryonidae</taxon>
        <taxon>Encephalitozoon</taxon>
    </lineage>
</organism>
<dbReference type="KEGG" id="ero:EROM_020910"/>
<dbReference type="RefSeq" id="XP_009264063.1">
    <property type="nucleotide sequence ID" value="XM_009265788.1"/>
</dbReference>
<reference evidence="1 2" key="1">
    <citation type="journal article" date="2012" name="Proc. Natl. Acad. Sci. U.S.A.">
        <title>Gain and loss of multiple functionally related, horizontally transferred genes in the reduced genomes of two microsporidian parasites.</title>
        <authorList>
            <person name="Pombert J.-F."/>
            <person name="Selman M."/>
            <person name="Burki F."/>
            <person name="Bardell F.T."/>
            <person name="Farinelli L."/>
            <person name="Solter L.F."/>
            <person name="Whitman D.W."/>
            <person name="Weiss L.M."/>
            <person name="Corradi N."/>
            <person name="Keeling P.J."/>
        </authorList>
    </citation>
    <scope>NUCLEOTIDE SEQUENCE [LARGE SCALE GENOMIC DNA]</scope>
    <source>
        <strain evidence="1 2">SJ-2008</strain>
    </source>
</reference>
<dbReference type="GeneID" id="20520852"/>
<name>I6ZSI3_ENCRO</name>
<evidence type="ECO:0000313" key="2">
    <source>
        <dbReference type="Proteomes" id="UP000010094"/>
    </source>
</evidence>
<proteinExistence type="predicted"/>